<evidence type="ECO:0000259" key="3">
    <source>
        <dbReference type="PROSITE" id="PS50157"/>
    </source>
</evidence>
<proteinExistence type="predicted"/>
<feature type="domain" description="SET" evidence="4">
    <location>
        <begin position="52"/>
        <end position="177"/>
    </location>
</feature>
<dbReference type="PANTHER" id="PTHR33480">
    <property type="entry name" value="SET DOMAIN-CONTAINING PROTEIN-RELATED"/>
    <property type="match status" value="1"/>
</dbReference>
<dbReference type="InterPro" id="IPR001214">
    <property type="entry name" value="SET_dom"/>
</dbReference>
<dbReference type="PROSITE" id="PS50157">
    <property type="entry name" value="ZINC_FINGER_C2H2_2"/>
    <property type="match status" value="1"/>
</dbReference>
<sequence length="1090" mass="124758">MAAMLTHGKRMLRASLKKQQEENNDCSPEKRSKHKDPGKDAEWWCHVGLDKDGFSLKYISDYKGYGVFTEEVWKKGDFLLEYFGERINIQEAEERERKYDKDGTKMCYIFVYRFNGKQECIDATCTQGRLCQYANDAYPEPPNCVMKLKKFKNQKPRLCLFAHRDINKGEELVYDYGDDTRNLWWRKKKNRGNEMLTFIDSDDDPFDLDKTYIPDVSSDYVSDSITSSNRSTCIDILSTDCLDMYDELSISSHWIPNSEIISDIANIHTRNKPVAITLPCDFTSTLPENIDITASLDTKQAGMSDTFPISATKEVDPLCDISDTQPSSPTHITTSALPCEEATIPTVIANKAASADTASAPQSDISNMTSKADFHCVQCERRFKTKGGFSNHVKSHNKVSTVYCKPKRLCKFCGQVYSKLKRHIIQVHKDCKEVKPIIENPGQQRAAMSTIRKEGIFEQNKLQCTKENPSFQSQKYCEGNIVCCPNCKGFYAKKFFFRHRDKCHLDKCAFSKPIPLALLATEDDTADASFKDLLNSLRTDEVGSVCQRDCTIKLIGARLWEKNKTKTEKTMEVRKSVRSDIRTLGRLYVEFKSFEKNECIESVQMFNREKFSSLKRAIYKITDKEDSSIKYGFKENIYYLLMTSAEILKGEALQGKQGEVKAMKFDYFVSVLKLNRRTVFGDARYMITQSRQERLRLPNRLPEDEPVEKLRKYTLEVISKHTKDELDFIGKHEFVELRNAVSSRLTLFNARRGGEPSRLKIDHWCKRNQWIAKSQMKNLDFLSPVERKVFCDIEVTFQQGKGTRLVSCLIPADCKKAMDILCDRNIRMDASILSTNDFIFPNTESSPNHVIGWDCIDYMCKKAGIENSNINATNNRARLSTMYAALDVQPEDRTFFYQHMGHTKEVNENVYQRPLPVMTIAKVGLHLQSFDNGISERVTNSAASDTPTNEMYPLSNTVRTHSSDNCYSISTNITNSAIPCEEATFPTGIANQAASADTASAPRSDISNMTYQADQRFHWDATMTKVLKDSFLDWINMPYGCSLPGKTAVEQWILENKIKAPYNKVRIKLMNMKRIQQEKSKQQLQKIGVL</sequence>
<keyword evidence="1" id="KW-0862">Zinc</keyword>
<dbReference type="GO" id="GO:0008270">
    <property type="term" value="F:zinc ion binding"/>
    <property type="evidence" value="ECO:0007669"/>
    <property type="project" value="UniProtKB-KW"/>
</dbReference>
<evidence type="ECO:0000256" key="1">
    <source>
        <dbReference type="PROSITE-ProRule" id="PRU00042"/>
    </source>
</evidence>
<keyword evidence="1" id="KW-0479">Metal-binding</keyword>
<name>A0ABD3XW53_SINWO</name>
<reference evidence="5 6" key="1">
    <citation type="submission" date="2024-11" db="EMBL/GenBank/DDBJ databases">
        <title>Chromosome-level genome assembly of the freshwater bivalve Anodonta woodiana.</title>
        <authorList>
            <person name="Chen X."/>
        </authorList>
    </citation>
    <scope>NUCLEOTIDE SEQUENCE [LARGE SCALE GENOMIC DNA]</scope>
    <source>
        <strain evidence="5">MN2024</strain>
        <tissue evidence="5">Gills</tissue>
    </source>
</reference>
<dbReference type="Gene3D" id="2.170.270.10">
    <property type="entry name" value="SET domain"/>
    <property type="match status" value="1"/>
</dbReference>
<dbReference type="InterPro" id="IPR013087">
    <property type="entry name" value="Znf_C2H2_type"/>
</dbReference>
<dbReference type="SMART" id="SM00317">
    <property type="entry name" value="SET"/>
    <property type="match status" value="1"/>
</dbReference>
<dbReference type="PROSITE" id="PS50280">
    <property type="entry name" value="SET"/>
    <property type="match status" value="1"/>
</dbReference>
<dbReference type="EMBL" id="JBJQND010000001">
    <property type="protein sequence ID" value="KAL3889623.1"/>
    <property type="molecule type" value="Genomic_DNA"/>
</dbReference>
<evidence type="ECO:0000256" key="2">
    <source>
        <dbReference type="SAM" id="MobiDB-lite"/>
    </source>
</evidence>
<evidence type="ECO:0000313" key="6">
    <source>
        <dbReference type="Proteomes" id="UP001634394"/>
    </source>
</evidence>
<dbReference type="SUPFAM" id="SSF82199">
    <property type="entry name" value="SET domain"/>
    <property type="match status" value="1"/>
</dbReference>
<comment type="caution">
    <text evidence="5">The sequence shown here is derived from an EMBL/GenBank/DDBJ whole genome shotgun (WGS) entry which is preliminary data.</text>
</comment>
<dbReference type="AlphaFoldDB" id="A0ABD3XW53"/>
<dbReference type="Gene3D" id="3.30.160.60">
    <property type="entry name" value="Classic Zinc Finger"/>
    <property type="match status" value="1"/>
</dbReference>
<feature type="region of interest" description="Disordered" evidence="2">
    <location>
        <begin position="17"/>
        <end position="39"/>
    </location>
</feature>
<evidence type="ECO:0008006" key="7">
    <source>
        <dbReference type="Google" id="ProtNLM"/>
    </source>
</evidence>
<dbReference type="PROSITE" id="PS00028">
    <property type="entry name" value="ZINC_FINGER_C2H2_1"/>
    <property type="match status" value="1"/>
</dbReference>
<evidence type="ECO:0000259" key="4">
    <source>
        <dbReference type="PROSITE" id="PS50280"/>
    </source>
</evidence>
<dbReference type="Pfam" id="PF00856">
    <property type="entry name" value="SET"/>
    <property type="match status" value="1"/>
</dbReference>
<gene>
    <name evidence="5" type="ORF">ACJMK2_001959</name>
</gene>
<accession>A0ABD3XW53</accession>
<feature type="compositionally biased region" description="Basic and acidic residues" evidence="2">
    <location>
        <begin position="27"/>
        <end position="39"/>
    </location>
</feature>
<dbReference type="Proteomes" id="UP001634394">
    <property type="component" value="Unassembled WGS sequence"/>
</dbReference>
<dbReference type="InterPro" id="IPR046341">
    <property type="entry name" value="SET_dom_sf"/>
</dbReference>
<organism evidence="5 6">
    <name type="scientific">Sinanodonta woodiana</name>
    <name type="common">Chinese pond mussel</name>
    <name type="synonym">Anodonta woodiana</name>
    <dbReference type="NCBI Taxonomy" id="1069815"/>
    <lineage>
        <taxon>Eukaryota</taxon>
        <taxon>Metazoa</taxon>
        <taxon>Spiralia</taxon>
        <taxon>Lophotrochozoa</taxon>
        <taxon>Mollusca</taxon>
        <taxon>Bivalvia</taxon>
        <taxon>Autobranchia</taxon>
        <taxon>Heteroconchia</taxon>
        <taxon>Palaeoheterodonta</taxon>
        <taxon>Unionida</taxon>
        <taxon>Unionoidea</taxon>
        <taxon>Unionidae</taxon>
        <taxon>Unioninae</taxon>
        <taxon>Sinanodonta</taxon>
    </lineage>
</organism>
<protein>
    <recommendedName>
        <fullName evidence="7">SET domain-containing protein</fullName>
    </recommendedName>
</protein>
<feature type="domain" description="C2H2-type" evidence="3">
    <location>
        <begin position="374"/>
        <end position="401"/>
    </location>
</feature>
<evidence type="ECO:0000313" key="5">
    <source>
        <dbReference type="EMBL" id="KAL3889623.1"/>
    </source>
</evidence>
<keyword evidence="1" id="KW-0863">Zinc-finger</keyword>
<dbReference type="PANTHER" id="PTHR33480:SF1">
    <property type="entry name" value="TYR RECOMBINASE DOMAIN-CONTAINING PROTEIN"/>
    <property type="match status" value="1"/>
</dbReference>
<keyword evidence="6" id="KW-1185">Reference proteome</keyword>
<dbReference type="SMART" id="SM00355">
    <property type="entry name" value="ZnF_C2H2"/>
    <property type="match status" value="2"/>
</dbReference>